<evidence type="ECO:0000256" key="2">
    <source>
        <dbReference type="ARBA" id="ARBA00022630"/>
    </source>
</evidence>
<dbReference type="InterPro" id="IPR001433">
    <property type="entry name" value="OxRdtase_FAD/NAD-bd"/>
</dbReference>
<proteinExistence type="predicted"/>
<dbReference type="InterPro" id="IPR003097">
    <property type="entry name" value="CysJ-like_FAD-binding"/>
</dbReference>
<comment type="catalytic activity">
    <reaction evidence="6">
        <text>2 oxidized [cytochrome P450] + NADPH = 2 reduced [cytochrome P450] + NADP(+) + H(+)</text>
        <dbReference type="Rhea" id="RHEA:24040"/>
        <dbReference type="Rhea" id="RHEA-COMP:14627"/>
        <dbReference type="Rhea" id="RHEA-COMP:14628"/>
        <dbReference type="ChEBI" id="CHEBI:15378"/>
        <dbReference type="ChEBI" id="CHEBI:55376"/>
        <dbReference type="ChEBI" id="CHEBI:57783"/>
        <dbReference type="ChEBI" id="CHEBI:58349"/>
        <dbReference type="ChEBI" id="CHEBI:60344"/>
        <dbReference type="EC" id="1.6.2.4"/>
    </reaction>
</comment>
<accession>A0A8H7K635</accession>
<gene>
    <name evidence="8" type="ORF">IM811_002983</name>
</gene>
<dbReference type="GO" id="GO:0003958">
    <property type="term" value="F:NADPH-hemoprotein reductase activity"/>
    <property type="evidence" value="ECO:0007669"/>
    <property type="project" value="UniProtKB-EC"/>
</dbReference>
<dbReference type="GO" id="GO:0050660">
    <property type="term" value="F:flavin adenine dinucleotide binding"/>
    <property type="evidence" value="ECO:0007669"/>
    <property type="project" value="TreeGrafter"/>
</dbReference>
<dbReference type="PANTHER" id="PTHR19384">
    <property type="entry name" value="NITRIC OXIDE SYNTHASE-RELATED"/>
    <property type="match status" value="1"/>
</dbReference>
<dbReference type="GO" id="GO:0016712">
    <property type="term" value="F:oxidoreductase activity, acting on paired donors, with incorporation or reduction of molecular oxygen, reduced flavin or flavoprotein as one donor, and incorporation of one atom of oxygen"/>
    <property type="evidence" value="ECO:0007669"/>
    <property type="project" value="UniProtKB-EC"/>
</dbReference>
<comment type="caution">
    <text evidence="8">The sequence shown here is derived from an EMBL/GenBank/DDBJ whole genome shotgun (WGS) entry which is preliminary data.</text>
</comment>
<dbReference type="InterPro" id="IPR039261">
    <property type="entry name" value="FNR_nucleotide-bd"/>
</dbReference>
<keyword evidence="4" id="KW-0560">Oxidoreductase</keyword>
<dbReference type="PANTHER" id="PTHR19384:SF127">
    <property type="entry name" value="BIFUNCTIONAL CYTOCHROME P450_NADPH--P450 REDUCTASE"/>
    <property type="match status" value="1"/>
</dbReference>
<keyword evidence="3" id="KW-0274">FAD</keyword>
<dbReference type="InterPro" id="IPR017927">
    <property type="entry name" value="FAD-bd_FR_type"/>
</dbReference>
<sequence>MRALGVSWDAHLDITSDVPVALPMEGSVSAREVLGSYIELSQPATKKNILKLIQITNDEKTIQGLSQLANDHYTEEISAKRVSVLDLLERFQALHIPIGTFLSMLPPMRVRQYSISSSPFFKPSHATLTFSTLRVPSLSNPSNPHIGVASSYLASLQPSDVIQVNVRPSLPAFSLPSDPETTPLFLVAAGTGIAPFRAFIQERALQVSSGKKLAPAYLYFGCRSPETDDLYRAQLNEWERLGVVQVRRAYSRSTTTPESQGCKYVQDRLLKDRKEVWDLWEKGGAKVFVCGSKAVGEGVRDAMIRMKREASQKDDRGESELTKWFHAQRNVRYFEDIFD</sequence>
<dbReference type="Proteomes" id="UP000616885">
    <property type="component" value="Unassembled WGS sequence"/>
</dbReference>
<dbReference type="PROSITE" id="PS51384">
    <property type="entry name" value="FAD_FR"/>
    <property type="match status" value="1"/>
</dbReference>
<dbReference type="Pfam" id="PF00175">
    <property type="entry name" value="NAD_binding_1"/>
    <property type="match status" value="1"/>
</dbReference>
<evidence type="ECO:0000256" key="4">
    <source>
        <dbReference type="ARBA" id="ARBA00023002"/>
    </source>
</evidence>
<reference evidence="8" key="1">
    <citation type="submission" date="2020-10" db="EMBL/GenBank/DDBJ databases">
        <title>High-Quality Genome Resource of Clonostachys rosea strain S41 by Oxford Nanopore Long-Read Sequencing.</title>
        <authorList>
            <person name="Wang H."/>
        </authorList>
    </citation>
    <scope>NUCLEOTIDE SEQUENCE</scope>
    <source>
        <strain evidence="8">S41</strain>
    </source>
</reference>
<dbReference type="Gene3D" id="1.20.990.10">
    <property type="entry name" value="NADPH-cytochrome p450 Reductase, Chain A, domain 3"/>
    <property type="match status" value="1"/>
</dbReference>
<evidence type="ECO:0000256" key="6">
    <source>
        <dbReference type="ARBA" id="ARBA00049342"/>
    </source>
</evidence>
<dbReference type="PRINTS" id="PR00371">
    <property type="entry name" value="FPNCR"/>
</dbReference>
<protein>
    <recommendedName>
        <fullName evidence="7">FAD-binding FR-type domain-containing protein</fullName>
    </recommendedName>
</protein>
<dbReference type="InterPro" id="IPR001709">
    <property type="entry name" value="Flavoprot_Pyr_Nucl_cyt_Rdtase"/>
</dbReference>
<evidence type="ECO:0000256" key="3">
    <source>
        <dbReference type="ARBA" id="ARBA00022827"/>
    </source>
</evidence>
<dbReference type="Gene3D" id="2.40.30.10">
    <property type="entry name" value="Translation factors"/>
    <property type="match status" value="1"/>
</dbReference>
<dbReference type="Gene3D" id="3.40.50.80">
    <property type="entry name" value="Nucleotide-binding domain of ferredoxin-NADP reductase (FNR) module"/>
    <property type="match status" value="1"/>
</dbReference>
<name>A0A8H7K635_BIOOC</name>
<evidence type="ECO:0000313" key="9">
    <source>
        <dbReference type="Proteomes" id="UP000616885"/>
    </source>
</evidence>
<dbReference type="AlphaFoldDB" id="A0A8H7K635"/>
<feature type="domain" description="FAD-binding FR-type" evidence="7">
    <location>
        <begin position="21"/>
        <end position="176"/>
    </location>
</feature>
<dbReference type="InterPro" id="IPR023173">
    <property type="entry name" value="NADPH_Cyt_P450_Rdtase_alpha"/>
</dbReference>
<comment type="catalytic activity">
    <reaction evidence="5">
        <text>an organic molecule + reduced [NADPH--hemoprotein reductase] + O2 = an alcohol + oxidized [NADPH--hemoprotein reductase] + H2O + H(+)</text>
        <dbReference type="Rhea" id="RHEA:17149"/>
        <dbReference type="Rhea" id="RHEA-COMP:11964"/>
        <dbReference type="Rhea" id="RHEA-COMP:11965"/>
        <dbReference type="ChEBI" id="CHEBI:15377"/>
        <dbReference type="ChEBI" id="CHEBI:15378"/>
        <dbReference type="ChEBI" id="CHEBI:15379"/>
        <dbReference type="ChEBI" id="CHEBI:30879"/>
        <dbReference type="ChEBI" id="CHEBI:57618"/>
        <dbReference type="ChEBI" id="CHEBI:58210"/>
        <dbReference type="ChEBI" id="CHEBI:142491"/>
        <dbReference type="EC" id="1.14.14.1"/>
    </reaction>
</comment>
<evidence type="ECO:0000256" key="1">
    <source>
        <dbReference type="ARBA" id="ARBA00001974"/>
    </source>
</evidence>
<dbReference type="InterPro" id="IPR017938">
    <property type="entry name" value="Riboflavin_synthase-like_b-brl"/>
</dbReference>
<keyword evidence="2" id="KW-0285">Flavoprotein</keyword>
<dbReference type="Pfam" id="PF00667">
    <property type="entry name" value="FAD_binding_1"/>
    <property type="match status" value="1"/>
</dbReference>
<dbReference type="FunFam" id="2.40.30.10:FF:000198">
    <property type="entry name" value="Bifunctional cytochrome P450/NADPH--P450 reductase"/>
    <property type="match status" value="1"/>
</dbReference>
<dbReference type="GO" id="GO:0010181">
    <property type="term" value="F:FMN binding"/>
    <property type="evidence" value="ECO:0007669"/>
    <property type="project" value="TreeGrafter"/>
</dbReference>
<evidence type="ECO:0000259" key="7">
    <source>
        <dbReference type="PROSITE" id="PS51384"/>
    </source>
</evidence>
<dbReference type="EMBL" id="JADCTT010000010">
    <property type="protein sequence ID" value="KAF9747649.1"/>
    <property type="molecule type" value="Genomic_DNA"/>
</dbReference>
<dbReference type="SUPFAM" id="SSF52343">
    <property type="entry name" value="Ferredoxin reductase-like, C-terminal NADP-linked domain"/>
    <property type="match status" value="1"/>
</dbReference>
<dbReference type="GO" id="GO:0005829">
    <property type="term" value="C:cytosol"/>
    <property type="evidence" value="ECO:0007669"/>
    <property type="project" value="TreeGrafter"/>
</dbReference>
<evidence type="ECO:0000313" key="8">
    <source>
        <dbReference type="EMBL" id="KAF9747649.1"/>
    </source>
</evidence>
<evidence type="ECO:0000256" key="5">
    <source>
        <dbReference type="ARBA" id="ARBA00047827"/>
    </source>
</evidence>
<dbReference type="CDD" id="cd06206">
    <property type="entry name" value="bifunctional_CYPOR"/>
    <property type="match status" value="1"/>
</dbReference>
<organism evidence="8 9">
    <name type="scientific">Bionectria ochroleuca</name>
    <name type="common">Gliocladium roseum</name>
    <dbReference type="NCBI Taxonomy" id="29856"/>
    <lineage>
        <taxon>Eukaryota</taxon>
        <taxon>Fungi</taxon>
        <taxon>Dikarya</taxon>
        <taxon>Ascomycota</taxon>
        <taxon>Pezizomycotina</taxon>
        <taxon>Sordariomycetes</taxon>
        <taxon>Hypocreomycetidae</taxon>
        <taxon>Hypocreales</taxon>
        <taxon>Bionectriaceae</taxon>
        <taxon>Clonostachys</taxon>
    </lineage>
</organism>
<dbReference type="SUPFAM" id="SSF63380">
    <property type="entry name" value="Riboflavin synthase domain-like"/>
    <property type="match status" value="1"/>
</dbReference>
<comment type="cofactor">
    <cofactor evidence="1">
        <name>FAD</name>
        <dbReference type="ChEBI" id="CHEBI:57692"/>
    </cofactor>
</comment>